<dbReference type="eggNOG" id="COG3738">
    <property type="taxonomic scope" value="Bacteria"/>
</dbReference>
<dbReference type="Pfam" id="PF06940">
    <property type="entry name" value="DUF1287"/>
    <property type="match status" value="1"/>
</dbReference>
<keyword evidence="2" id="KW-1133">Transmembrane helix</keyword>
<evidence type="ECO:0000313" key="4">
    <source>
        <dbReference type="Proteomes" id="UP000004830"/>
    </source>
</evidence>
<proteinExistence type="predicted"/>
<dbReference type="AlphaFoldDB" id="G1WFH0"/>
<name>G1WFH0_9ACTN</name>
<evidence type="ECO:0000313" key="3">
    <source>
        <dbReference type="EMBL" id="EGX71918.1"/>
    </source>
</evidence>
<evidence type="ECO:0000256" key="2">
    <source>
        <dbReference type="SAM" id="Phobius"/>
    </source>
</evidence>
<sequence>MAGGRRGAVAGRTAGGGRRHRPKTPKGVHSSKLVVLAVLAALLILGAGVAGLAGLVATGNVNVTSASRPENKYTGVLAPYACASDADGDGVDDQTDILSAALRYVQTKPVYRSEYYSGGYPDDGCGVCTDVVAFALRDAGYNLQALVATDITEHPDDYGLDAPDPAIDFRRVRNLKVFFARHAAQLTCDVHAIDEWQGGDIAIFDSHIGIVSDRRNENGVPYLIHHNAPSQLSYEEDVLEGRDDLVMHVRMGCE</sequence>
<dbReference type="HOGENOM" id="CLU_079833_1_0_11"/>
<dbReference type="EMBL" id="ADLS01000001">
    <property type="protein sequence ID" value="EGX71918.1"/>
    <property type="molecule type" value="Genomic_DNA"/>
</dbReference>
<organism evidence="3 4">
    <name type="scientific">Collinsella tanakaei YIT 12063</name>
    <dbReference type="NCBI Taxonomy" id="742742"/>
    <lineage>
        <taxon>Bacteria</taxon>
        <taxon>Bacillati</taxon>
        <taxon>Actinomycetota</taxon>
        <taxon>Coriobacteriia</taxon>
        <taxon>Coriobacteriales</taxon>
        <taxon>Coriobacteriaceae</taxon>
        <taxon>Collinsella</taxon>
    </lineage>
</organism>
<feature type="compositionally biased region" description="Basic residues" evidence="1">
    <location>
        <begin position="17"/>
        <end position="26"/>
    </location>
</feature>
<dbReference type="PATRIC" id="fig|742742.3.peg.79"/>
<evidence type="ECO:0000256" key="1">
    <source>
        <dbReference type="SAM" id="MobiDB-lite"/>
    </source>
</evidence>
<dbReference type="Proteomes" id="UP000004830">
    <property type="component" value="Unassembled WGS sequence"/>
</dbReference>
<evidence type="ECO:0008006" key="5">
    <source>
        <dbReference type="Google" id="ProtNLM"/>
    </source>
</evidence>
<feature type="region of interest" description="Disordered" evidence="1">
    <location>
        <begin position="1"/>
        <end position="27"/>
    </location>
</feature>
<accession>G1WFH0</accession>
<dbReference type="OrthoDB" id="114026at2"/>
<comment type="caution">
    <text evidence="3">The sequence shown here is derived from an EMBL/GenBank/DDBJ whole genome shotgun (WGS) entry which is preliminary data.</text>
</comment>
<keyword evidence="2" id="KW-0472">Membrane</keyword>
<reference evidence="3 4" key="1">
    <citation type="submission" date="2011-06" db="EMBL/GenBank/DDBJ databases">
        <title>The Genome Sequence of Collinsella tanakaei YIT 12063.</title>
        <authorList>
            <consortium name="The Broad Institute Genome Sequencing Platform"/>
            <person name="Earl A."/>
            <person name="Ward D."/>
            <person name="Feldgarden M."/>
            <person name="Gevers D."/>
            <person name="Morotomi M."/>
            <person name="Young S.K."/>
            <person name="Zeng Q."/>
            <person name="Gargeya S."/>
            <person name="Fitzgerald M."/>
            <person name="Haas B."/>
            <person name="Abouelleil A."/>
            <person name="Alvarado L."/>
            <person name="Arachchi H.M."/>
            <person name="Berlin A."/>
            <person name="Brown A."/>
            <person name="Chapman S.B."/>
            <person name="Chen Z."/>
            <person name="Dunbar C."/>
            <person name="Freedman E."/>
            <person name="Gearin G."/>
            <person name="Gellesch M."/>
            <person name="Goldberg J."/>
            <person name="Griggs A."/>
            <person name="Gujja S."/>
            <person name="Heiman D."/>
            <person name="Howarth C."/>
            <person name="Larson L."/>
            <person name="Lui A."/>
            <person name="MacDonald P.J.P."/>
            <person name="Mehta T."/>
            <person name="Montmayeur A."/>
            <person name="Murphy C."/>
            <person name="Neiman D."/>
            <person name="Pearson M."/>
            <person name="Priest M."/>
            <person name="Roberts A."/>
            <person name="Saif S."/>
            <person name="Shea T."/>
            <person name="Shenoy N."/>
            <person name="Sisk P."/>
            <person name="Stolte C."/>
            <person name="Sykes S."/>
            <person name="Wortman J."/>
            <person name="Nusbaum C."/>
            <person name="Birren B."/>
        </authorList>
    </citation>
    <scope>NUCLEOTIDE SEQUENCE [LARGE SCALE GENOMIC DNA]</scope>
    <source>
        <strain evidence="3 4">YIT 12063</strain>
    </source>
</reference>
<keyword evidence="2" id="KW-0812">Transmembrane</keyword>
<keyword evidence="4" id="KW-1185">Reference proteome</keyword>
<gene>
    <name evidence="3" type="ORF">HMPREF9452_00083</name>
</gene>
<protein>
    <recommendedName>
        <fullName evidence="5">DUF1287 domain-containing protein</fullName>
    </recommendedName>
</protein>
<dbReference type="InterPro" id="IPR009706">
    <property type="entry name" value="DUF1287"/>
</dbReference>
<feature type="transmembrane region" description="Helical" evidence="2">
    <location>
        <begin position="33"/>
        <end position="57"/>
    </location>
</feature>